<name>A0ABD5ZRK4_9EURY</name>
<dbReference type="AlphaFoldDB" id="A0ABD5ZRK4"/>
<keyword evidence="3" id="KW-1185">Reference proteome</keyword>
<dbReference type="PANTHER" id="PTHR43798">
    <property type="entry name" value="MONOACYLGLYCEROL LIPASE"/>
    <property type="match status" value="1"/>
</dbReference>
<protein>
    <submittedName>
        <fullName evidence="2">Alpha/beta fold hydrolase</fullName>
    </submittedName>
</protein>
<organism evidence="2 3">
    <name type="scientific">Halosegnis marinus</name>
    <dbReference type="NCBI Taxonomy" id="3034023"/>
    <lineage>
        <taxon>Archaea</taxon>
        <taxon>Methanobacteriati</taxon>
        <taxon>Methanobacteriota</taxon>
        <taxon>Stenosarchaea group</taxon>
        <taxon>Halobacteria</taxon>
        <taxon>Halobacteriales</taxon>
        <taxon>Natronomonadaceae</taxon>
        <taxon>Halosegnis</taxon>
    </lineage>
</organism>
<feature type="domain" description="AB hydrolase-1" evidence="1">
    <location>
        <begin position="36"/>
        <end position="141"/>
    </location>
</feature>
<dbReference type="Pfam" id="PF00561">
    <property type="entry name" value="Abhydrolase_1"/>
    <property type="match status" value="1"/>
</dbReference>
<gene>
    <name evidence="2" type="ORF">ACFQJ4_12870</name>
</gene>
<dbReference type="EMBL" id="JBHTAP010000001">
    <property type="protein sequence ID" value="MFC7236209.1"/>
    <property type="molecule type" value="Genomic_DNA"/>
</dbReference>
<dbReference type="Proteomes" id="UP001596398">
    <property type="component" value="Unassembled WGS sequence"/>
</dbReference>
<dbReference type="GeneID" id="79267920"/>
<dbReference type="InterPro" id="IPR000639">
    <property type="entry name" value="Epox_hydrolase-like"/>
</dbReference>
<dbReference type="InterPro" id="IPR050266">
    <property type="entry name" value="AB_hydrolase_sf"/>
</dbReference>
<evidence type="ECO:0000313" key="2">
    <source>
        <dbReference type="EMBL" id="MFC7236209.1"/>
    </source>
</evidence>
<proteinExistence type="predicted"/>
<dbReference type="SUPFAM" id="SSF53474">
    <property type="entry name" value="alpha/beta-Hydrolases"/>
    <property type="match status" value="1"/>
</dbReference>
<dbReference type="GO" id="GO:0016787">
    <property type="term" value="F:hydrolase activity"/>
    <property type="evidence" value="ECO:0007669"/>
    <property type="project" value="UniProtKB-KW"/>
</dbReference>
<comment type="caution">
    <text evidence="2">The sequence shown here is derived from an EMBL/GenBank/DDBJ whole genome shotgun (WGS) entry which is preliminary data.</text>
</comment>
<dbReference type="InterPro" id="IPR029058">
    <property type="entry name" value="AB_hydrolase_fold"/>
</dbReference>
<accession>A0ABD5ZRK4</accession>
<reference evidence="2 3" key="1">
    <citation type="journal article" date="2019" name="Int. J. Syst. Evol. Microbiol.">
        <title>The Global Catalogue of Microorganisms (GCM) 10K type strain sequencing project: providing services to taxonomists for standard genome sequencing and annotation.</title>
        <authorList>
            <consortium name="The Broad Institute Genomics Platform"/>
            <consortium name="The Broad Institute Genome Sequencing Center for Infectious Disease"/>
            <person name="Wu L."/>
            <person name="Ma J."/>
        </authorList>
    </citation>
    <scope>NUCLEOTIDE SEQUENCE [LARGE SCALE GENOMIC DNA]</scope>
    <source>
        <strain evidence="2 3">DT85</strain>
    </source>
</reference>
<dbReference type="InterPro" id="IPR000073">
    <property type="entry name" value="AB_hydrolase_1"/>
</dbReference>
<dbReference type="PANTHER" id="PTHR43798:SF24">
    <property type="entry name" value="CIS-3-ALKYL-4-ALKYLOXETAN-2-ONE DECARBOXYLASE"/>
    <property type="match status" value="1"/>
</dbReference>
<keyword evidence="2" id="KW-0378">Hydrolase</keyword>
<evidence type="ECO:0000313" key="3">
    <source>
        <dbReference type="Proteomes" id="UP001596398"/>
    </source>
</evidence>
<dbReference type="RefSeq" id="WP_276234366.1">
    <property type="nucleotide sequence ID" value="NZ_CP119802.1"/>
</dbReference>
<dbReference type="Gene3D" id="3.40.50.1820">
    <property type="entry name" value="alpha/beta hydrolase"/>
    <property type="match status" value="1"/>
</dbReference>
<evidence type="ECO:0000259" key="1">
    <source>
        <dbReference type="Pfam" id="PF00561"/>
    </source>
</evidence>
<dbReference type="PRINTS" id="PR00412">
    <property type="entry name" value="EPOXHYDRLASE"/>
</dbReference>
<sequence length="283" mass="30930">MDHAAWTEAQESATVDVDGHAVEMAYYEAGPADAEPVVFLHGIPTWGFLWRGVAPALADEYRVVVPDLVGYGNSENGEGFDRSIRAQEGALASLLDALDVDRFHLVAHDIGGGVALRFAAHRPERVGKLVCSNVVCYDSWPVEFVSTLGLPRTASMDDDELAGQLDFAFADGAYGEADPDFVAGMKYPWLDREGGKRALARAAVSTNTNHTTEIPYGDITADLLCLWAEEDAMQPVSYGERLADEVGGDVVRLDEAFHWVPEDRAETYRSELRSFLGTTERDT</sequence>
<dbReference type="PRINTS" id="PR00111">
    <property type="entry name" value="ABHYDROLASE"/>
</dbReference>